<dbReference type="RefSeq" id="WP_262855579.1">
    <property type="nucleotide sequence ID" value="NZ_JAOPKZ010000007.1"/>
</dbReference>
<keyword evidence="3" id="KW-1185">Reference proteome</keyword>
<dbReference type="PROSITE" id="PS51704">
    <property type="entry name" value="GP_PDE"/>
    <property type="match status" value="1"/>
</dbReference>
<dbReference type="Proteomes" id="UP001209553">
    <property type="component" value="Unassembled WGS sequence"/>
</dbReference>
<evidence type="ECO:0000313" key="3">
    <source>
        <dbReference type="Proteomes" id="UP001209553"/>
    </source>
</evidence>
<gene>
    <name evidence="2" type="ORF">N9R04_05210</name>
</gene>
<protein>
    <submittedName>
        <fullName evidence="2">Glycerophosphodiester phosphodiesterase family protein</fullName>
    </submittedName>
</protein>
<feature type="domain" description="GP-PDE" evidence="1">
    <location>
        <begin position="10"/>
        <end position="249"/>
    </location>
</feature>
<dbReference type="PANTHER" id="PTHR46211">
    <property type="entry name" value="GLYCEROPHOSPHORYL DIESTER PHOSPHODIESTERASE"/>
    <property type="match status" value="1"/>
</dbReference>
<dbReference type="InterPro" id="IPR017946">
    <property type="entry name" value="PLC-like_Pdiesterase_TIM-brl"/>
</dbReference>
<comment type="caution">
    <text evidence="2">The sequence shown here is derived from an EMBL/GenBank/DDBJ whole genome shotgun (WGS) entry which is preliminary data.</text>
</comment>
<evidence type="ECO:0000313" key="2">
    <source>
        <dbReference type="EMBL" id="MCU5746120.1"/>
    </source>
</evidence>
<dbReference type="PANTHER" id="PTHR46211:SF1">
    <property type="entry name" value="GLYCEROPHOSPHODIESTER PHOSPHODIESTERASE, CYTOPLASMIC"/>
    <property type="match status" value="1"/>
</dbReference>
<evidence type="ECO:0000259" key="1">
    <source>
        <dbReference type="PROSITE" id="PS51704"/>
    </source>
</evidence>
<organism evidence="2 3">
    <name type="scientific">Staphylococcus marylandisciuri</name>
    <dbReference type="NCBI Taxonomy" id="2981529"/>
    <lineage>
        <taxon>Bacteria</taxon>
        <taxon>Bacillati</taxon>
        <taxon>Bacillota</taxon>
        <taxon>Bacilli</taxon>
        <taxon>Bacillales</taxon>
        <taxon>Staphylococcaceae</taxon>
        <taxon>Staphylococcus</taxon>
    </lineage>
</organism>
<dbReference type="SUPFAM" id="SSF51695">
    <property type="entry name" value="PLC-like phosphodiesterases"/>
    <property type="match status" value="1"/>
</dbReference>
<accession>A0ABT2QQ88</accession>
<dbReference type="InterPro" id="IPR030395">
    <property type="entry name" value="GP_PDE_dom"/>
</dbReference>
<sequence length="257" mass="29804">MGKTFLLPSYAIIAHRGNSYYYPENTMLSIKNAVKSSVSMIEIDIHMTKDHELVVVHDEKIDRTSNGKGRVRDYTLRELKTFDFGTWKGAHFSNQHIMTLKEVFNYLANENICLLIELKCPHKYPNIVSILLDEIGHSSFPKNQVIIQSFSVKSLIQIAQFDTQISLGLLVKRRNFWLQNLKLKRYRKIVDFINPHYKSVNSRWIAKIHKLGFKTFPYTVNTFQTGLKMFNYGVDGIISDRPELMIDIKDNIIEAGT</sequence>
<dbReference type="EMBL" id="JAOPKZ010000007">
    <property type="protein sequence ID" value="MCU5746120.1"/>
    <property type="molecule type" value="Genomic_DNA"/>
</dbReference>
<name>A0ABT2QQ88_9STAP</name>
<proteinExistence type="predicted"/>
<dbReference type="Pfam" id="PF03009">
    <property type="entry name" value="GDPD"/>
    <property type="match status" value="1"/>
</dbReference>
<dbReference type="Gene3D" id="3.20.20.190">
    <property type="entry name" value="Phosphatidylinositol (PI) phosphodiesterase"/>
    <property type="match status" value="1"/>
</dbReference>
<reference evidence="2 3" key="1">
    <citation type="journal article" date="2023" name="Int. J. Syst. Evol. Microbiol.">
        <title>Streptococcus sciuri sp. nov., Staphylococcus marylandisciuri sp. nov. and Staphylococcus americanisciuri sp. nov., isolated from faeces of eastern grey squirrel (Sciurus carolinensis).</title>
        <authorList>
            <person name="Volokhov D.V."/>
            <person name="Zagorodnyaya T.A."/>
            <person name="Furtak V.A."/>
            <person name="Nattanmai G."/>
            <person name="Randall L."/>
            <person name="Jose S."/>
            <person name="Gao Y."/>
            <person name="Eisenberg T."/>
            <person name="Delmonte P."/>
            <person name="Blom J."/>
            <person name="Mitchell K.K."/>
        </authorList>
    </citation>
    <scope>NUCLEOTIDE SEQUENCE [LARGE SCALE GENOMIC DNA]</scope>
    <source>
        <strain evidence="2 3">SQ8-PEA</strain>
    </source>
</reference>